<dbReference type="AlphaFoldDB" id="A0A1R3GEU0"/>
<comment type="caution">
    <text evidence="1">The sequence shown here is derived from an EMBL/GenBank/DDBJ whole genome shotgun (WGS) entry which is preliminary data.</text>
</comment>
<organism evidence="1 2">
    <name type="scientific">Corchorus capsularis</name>
    <name type="common">Jute</name>
    <dbReference type="NCBI Taxonomy" id="210143"/>
    <lineage>
        <taxon>Eukaryota</taxon>
        <taxon>Viridiplantae</taxon>
        <taxon>Streptophyta</taxon>
        <taxon>Embryophyta</taxon>
        <taxon>Tracheophyta</taxon>
        <taxon>Spermatophyta</taxon>
        <taxon>Magnoliopsida</taxon>
        <taxon>eudicotyledons</taxon>
        <taxon>Gunneridae</taxon>
        <taxon>Pentapetalae</taxon>
        <taxon>rosids</taxon>
        <taxon>malvids</taxon>
        <taxon>Malvales</taxon>
        <taxon>Malvaceae</taxon>
        <taxon>Grewioideae</taxon>
        <taxon>Apeibeae</taxon>
        <taxon>Corchorus</taxon>
    </lineage>
</organism>
<sequence length="31" mass="3369">MAHISFSKALPFLSTKGKVRSFPTIIPPPSI</sequence>
<name>A0A1R3GEU0_COCAP</name>
<accession>A0A1R3GEU0</accession>
<evidence type="ECO:0000313" key="1">
    <source>
        <dbReference type="EMBL" id="OMO56587.1"/>
    </source>
</evidence>
<dbReference type="EMBL" id="AWWV01014480">
    <property type="protein sequence ID" value="OMO56587.1"/>
    <property type="molecule type" value="Genomic_DNA"/>
</dbReference>
<keyword evidence="2" id="KW-1185">Reference proteome</keyword>
<gene>
    <name evidence="1" type="ORF">CCACVL1_26437</name>
</gene>
<reference evidence="1 2" key="1">
    <citation type="submission" date="2013-09" db="EMBL/GenBank/DDBJ databases">
        <title>Corchorus capsularis genome sequencing.</title>
        <authorList>
            <person name="Alam M."/>
            <person name="Haque M.S."/>
            <person name="Islam M.S."/>
            <person name="Emdad E.M."/>
            <person name="Islam M.M."/>
            <person name="Ahmed B."/>
            <person name="Halim A."/>
            <person name="Hossen Q.M.M."/>
            <person name="Hossain M.Z."/>
            <person name="Ahmed R."/>
            <person name="Khan M.M."/>
            <person name="Islam R."/>
            <person name="Rashid M.M."/>
            <person name="Khan S.A."/>
            <person name="Rahman M.S."/>
            <person name="Alam M."/>
        </authorList>
    </citation>
    <scope>NUCLEOTIDE SEQUENCE [LARGE SCALE GENOMIC DNA]</scope>
    <source>
        <strain evidence="2">cv. CVL-1</strain>
        <tissue evidence="1">Whole seedling</tissue>
    </source>
</reference>
<dbReference type="Proteomes" id="UP000188268">
    <property type="component" value="Unassembled WGS sequence"/>
</dbReference>
<evidence type="ECO:0000313" key="2">
    <source>
        <dbReference type="Proteomes" id="UP000188268"/>
    </source>
</evidence>
<dbReference type="Gramene" id="OMO56587">
    <property type="protein sequence ID" value="OMO56587"/>
    <property type="gene ID" value="CCACVL1_26437"/>
</dbReference>
<proteinExistence type="predicted"/>
<protein>
    <submittedName>
        <fullName evidence="1">Uncharacterized protein</fullName>
    </submittedName>
</protein>